<evidence type="ECO:0000313" key="4">
    <source>
        <dbReference type="EMBL" id="AJD89585.1"/>
    </source>
</evidence>
<proteinExistence type="inferred from homology"/>
<gene>
    <name evidence="4" type="ORF">JMA_02680</name>
</gene>
<protein>
    <recommendedName>
        <fullName evidence="3">Activator of Hsp90 ATPase homologue 1/2-like C-terminal domain-containing protein</fullName>
    </recommendedName>
</protein>
<sequence length="144" mass="16547">MENTSFSISINTSREQVWNTLWHDKTFQDWASIIDEGTYKKGDLKEGSEMEFISSVNGYGVTSKVETLRPQEYVLFRHRADTQDSGQQARDDEWTGGSESYTLTEQGDGTLLVLTMDIPREQEETFAERVPKALERIKWLSENA</sequence>
<dbReference type="SUPFAM" id="SSF55961">
    <property type="entry name" value="Bet v1-like"/>
    <property type="match status" value="1"/>
</dbReference>
<comment type="similarity">
    <text evidence="1">Belongs to the AHA1 family.</text>
</comment>
<dbReference type="AlphaFoldDB" id="A0A0B5AGU5"/>
<feature type="domain" description="Activator of Hsp90 ATPase homologue 1/2-like C-terminal" evidence="3">
    <location>
        <begin position="11"/>
        <end position="138"/>
    </location>
</feature>
<dbReference type="KEGG" id="jeo:JMA_02680"/>
<feature type="region of interest" description="Disordered" evidence="2">
    <location>
        <begin position="79"/>
        <end position="101"/>
    </location>
</feature>
<dbReference type="EMBL" id="CP009416">
    <property type="protein sequence ID" value="AJD89585.1"/>
    <property type="molecule type" value="Genomic_DNA"/>
</dbReference>
<dbReference type="STRING" id="1508404.JMA_02680"/>
<name>A0A0B5AGU5_9BACL</name>
<dbReference type="BioCyc" id="JESP1508404:G14D9-9485-MONOMER"/>
<evidence type="ECO:0000256" key="2">
    <source>
        <dbReference type="SAM" id="MobiDB-lite"/>
    </source>
</evidence>
<dbReference type="HOGENOM" id="CLU_146109_0_0_9"/>
<dbReference type="OrthoDB" id="384974at2"/>
<organism evidence="4 5">
    <name type="scientific">Jeotgalibacillus malaysiensis</name>
    <dbReference type="NCBI Taxonomy" id="1508404"/>
    <lineage>
        <taxon>Bacteria</taxon>
        <taxon>Bacillati</taxon>
        <taxon>Bacillota</taxon>
        <taxon>Bacilli</taxon>
        <taxon>Bacillales</taxon>
        <taxon>Caryophanaceae</taxon>
        <taxon>Jeotgalibacillus</taxon>
    </lineage>
</organism>
<dbReference type="InterPro" id="IPR013538">
    <property type="entry name" value="ASHA1/2-like_C"/>
</dbReference>
<dbReference type="Pfam" id="PF08327">
    <property type="entry name" value="AHSA1"/>
    <property type="match status" value="1"/>
</dbReference>
<accession>A0A0B5AGU5</accession>
<dbReference type="InterPro" id="IPR023393">
    <property type="entry name" value="START-like_dom_sf"/>
</dbReference>
<evidence type="ECO:0000259" key="3">
    <source>
        <dbReference type="Pfam" id="PF08327"/>
    </source>
</evidence>
<evidence type="ECO:0000313" key="5">
    <source>
        <dbReference type="Proteomes" id="UP000031449"/>
    </source>
</evidence>
<keyword evidence="5" id="KW-1185">Reference proteome</keyword>
<evidence type="ECO:0000256" key="1">
    <source>
        <dbReference type="ARBA" id="ARBA00006817"/>
    </source>
</evidence>
<reference evidence="4 5" key="1">
    <citation type="submission" date="2014-08" db="EMBL/GenBank/DDBJ databases">
        <title>Complete genome of a marine bacteria Jeotgalibacillus malaysiensis.</title>
        <authorList>
            <person name="Yaakop A.S."/>
            <person name="Chan K.-G."/>
            <person name="Goh K.M."/>
        </authorList>
    </citation>
    <scope>NUCLEOTIDE SEQUENCE [LARGE SCALE GENOMIC DNA]</scope>
    <source>
        <strain evidence="4 5">D5</strain>
    </source>
</reference>
<dbReference type="Proteomes" id="UP000031449">
    <property type="component" value="Chromosome"/>
</dbReference>
<dbReference type="Gene3D" id="3.30.530.20">
    <property type="match status" value="1"/>
</dbReference>